<dbReference type="Pfam" id="PF00856">
    <property type="entry name" value="SET"/>
    <property type="match status" value="1"/>
</dbReference>
<dbReference type="VEuPathDB" id="FungiDB:PV06_04884"/>
<evidence type="ECO:0000259" key="11">
    <source>
        <dbReference type="PROSITE" id="PS50868"/>
    </source>
</evidence>
<keyword evidence="5" id="KW-0949">S-adenosyl-L-methionine</keyword>
<dbReference type="InterPro" id="IPR050973">
    <property type="entry name" value="H3K9_Histone-Lys_N-MTase"/>
</dbReference>
<reference evidence="12 13" key="1">
    <citation type="submission" date="2015-01" db="EMBL/GenBank/DDBJ databases">
        <title>The Genome Sequence of Exophiala oligosperma CBS72588.</title>
        <authorList>
            <consortium name="The Broad Institute Genomics Platform"/>
            <person name="Cuomo C."/>
            <person name="de Hoog S."/>
            <person name="Gorbushina A."/>
            <person name="Stielow B."/>
            <person name="Teixiera M."/>
            <person name="Abouelleil A."/>
            <person name="Chapman S.B."/>
            <person name="Priest M."/>
            <person name="Young S.K."/>
            <person name="Wortman J."/>
            <person name="Nusbaum C."/>
            <person name="Birren B."/>
        </authorList>
    </citation>
    <scope>NUCLEOTIDE SEQUENCE [LARGE SCALE GENOMIC DNA]</scope>
    <source>
        <strain evidence="12 13">CBS 72588</strain>
    </source>
</reference>
<keyword evidence="13" id="KW-1185">Reference proteome</keyword>
<dbReference type="PANTHER" id="PTHR46223:SF3">
    <property type="entry name" value="HISTONE-LYSINE N-METHYLTRANSFERASE SET-23"/>
    <property type="match status" value="1"/>
</dbReference>
<protein>
    <recommendedName>
        <fullName evidence="14">SET domain-containing protein</fullName>
    </recommendedName>
</protein>
<dbReference type="EMBL" id="KN847335">
    <property type="protein sequence ID" value="KIW43821.1"/>
    <property type="molecule type" value="Genomic_DNA"/>
</dbReference>
<sequence length="472" mass="53262">MSVDIPSRNVPLRPSRGPPSPVLVQRRPTQSRIEVVVSPSQQLLAAFRGPKPRSIPERRKAMLKELKKGPNIALQNPQEARELFGTCLQDFNRPRSDDVYDQRLRKLASKKARKVSRTTRLPSDESLNTSMRKLGLGGGELIHPADAARQILTSRFDEYVNPPLTFANDVNQRRLQGKFQFVDRYIFSCPGIKTAPPSTNYGCDCVHCHSSTCLCSRKDWKDEATGQKYTKQIPTYTRRSDGLVVLSEEYIDRELDPSARHFEITECNELCGCGPACWNRVVGNGRTLSLEIFETAKCGFGVRSTTDIAKGQFIDLYLGEVITEEELRNREDAAAEDEPSYIYTMDWFGGDSYHIDGKNFGSAMRFANHSCNPNARSFIVQIHKGDKRVYYLPFFAIKDIAAGTEITIDYKSKHDDGDDDEDQLDAEAIAGVESGDPDLADGLIRCHCGEKNCRKFLWKPGVKARRRKRKPE</sequence>
<dbReference type="Pfam" id="PF05033">
    <property type="entry name" value="Pre-SET"/>
    <property type="match status" value="1"/>
</dbReference>
<evidence type="ECO:0000256" key="8">
    <source>
        <dbReference type="SAM" id="MobiDB-lite"/>
    </source>
</evidence>
<evidence type="ECO:0000256" key="3">
    <source>
        <dbReference type="ARBA" id="ARBA00022603"/>
    </source>
</evidence>
<proteinExistence type="predicted"/>
<dbReference type="PROSITE" id="PS50867">
    <property type="entry name" value="PRE_SET"/>
    <property type="match status" value="1"/>
</dbReference>
<evidence type="ECO:0000256" key="5">
    <source>
        <dbReference type="ARBA" id="ARBA00022691"/>
    </source>
</evidence>
<feature type="domain" description="SET" evidence="9">
    <location>
        <begin position="288"/>
        <end position="411"/>
    </location>
</feature>
<dbReference type="OrthoDB" id="308383at2759"/>
<dbReference type="AlphaFoldDB" id="A0A0D2AVI5"/>
<evidence type="ECO:0000256" key="4">
    <source>
        <dbReference type="ARBA" id="ARBA00022679"/>
    </source>
</evidence>
<dbReference type="SMART" id="SM00317">
    <property type="entry name" value="SET"/>
    <property type="match status" value="1"/>
</dbReference>
<evidence type="ECO:0000313" key="13">
    <source>
        <dbReference type="Proteomes" id="UP000053342"/>
    </source>
</evidence>
<dbReference type="STRING" id="215243.A0A0D2AVI5"/>
<gene>
    <name evidence="12" type="ORF">PV06_04884</name>
</gene>
<name>A0A0D2AVI5_9EURO</name>
<dbReference type="InterPro" id="IPR003616">
    <property type="entry name" value="Post-SET_dom"/>
</dbReference>
<dbReference type="RefSeq" id="XP_016264037.1">
    <property type="nucleotide sequence ID" value="XM_016405831.1"/>
</dbReference>
<feature type="domain" description="Post-SET" evidence="11">
    <location>
        <begin position="442"/>
        <end position="458"/>
    </location>
</feature>
<evidence type="ECO:0000256" key="2">
    <source>
        <dbReference type="ARBA" id="ARBA00022454"/>
    </source>
</evidence>
<keyword evidence="6" id="KW-0479">Metal-binding</keyword>
<keyword evidence="7" id="KW-0862">Zinc</keyword>
<evidence type="ECO:0000256" key="7">
    <source>
        <dbReference type="ARBA" id="ARBA00022833"/>
    </source>
</evidence>
<keyword evidence="4" id="KW-0808">Transferase</keyword>
<dbReference type="Proteomes" id="UP000053342">
    <property type="component" value="Unassembled WGS sequence"/>
</dbReference>
<dbReference type="GO" id="GO:0042054">
    <property type="term" value="F:histone methyltransferase activity"/>
    <property type="evidence" value="ECO:0007669"/>
    <property type="project" value="InterPro"/>
</dbReference>
<evidence type="ECO:0000256" key="6">
    <source>
        <dbReference type="ARBA" id="ARBA00022723"/>
    </source>
</evidence>
<dbReference type="GO" id="GO:0032259">
    <property type="term" value="P:methylation"/>
    <property type="evidence" value="ECO:0007669"/>
    <property type="project" value="UniProtKB-KW"/>
</dbReference>
<keyword evidence="2" id="KW-0158">Chromosome</keyword>
<accession>A0A0D2AVI5</accession>
<comment type="subcellular location">
    <subcellularLocation>
        <location evidence="1">Chromosome</location>
    </subcellularLocation>
</comment>
<evidence type="ECO:0000259" key="9">
    <source>
        <dbReference type="PROSITE" id="PS50280"/>
    </source>
</evidence>
<dbReference type="GO" id="GO:0005634">
    <property type="term" value="C:nucleus"/>
    <property type="evidence" value="ECO:0007669"/>
    <property type="project" value="InterPro"/>
</dbReference>
<dbReference type="SUPFAM" id="SSF82199">
    <property type="entry name" value="SET domain"/>
    <property type="match status" value="1"/>
</dbReference>
<feature type="region of interest" description="Disordered" evidence="8">
    <location>
        <begin position="1"/>
        <end position="27"/>
    </location>
</feature>
<evidence type="ECO:0000256" key="1">
    <source>
        <dbReference type="ARBA" id="ARBA00004286"/>
    </source>
</evidence>
<dbReference type="PROSITE" id="PS50868">
    <property type="entry name" value="POST_SET"/>
    <property type="match status" value="1"/>
</dbReference>
<dbReference type="InterPro" id="IPR046341">
    <property type="entry name" value="SET_dom_sf"/>
</dbReference>
<evidence type="ECO:0000259" key="10">
    <source>
        <dbReference type="PROSITE" id="PS50867"/>
    </source>
</evidence>
<dbReference type="GO" id="GO:0008270">
    <property type="term" value="F:zinc ion binding"/>
    <property type="evidence" value="ECO:0007669"/>
    <property type="project" value="InterPro"/>
</dbReference>
<dbReference type="Gene3D" id="2.170.270.10">
    <property type="entry name" value="SET domain"/>
    <property type="match status" value="1"/>
</dbReference>
<dbReference type="InterPro" id="IPR001214">
    <property type="entry name" value="SET_dom"/>
</dbReference>
<dbReference type="PANTHER" id="PTHR46223">
    <property type="entry name" value="HISTONE-LYSINE N-METHYLTRANSFERASE SUV39H"/>
    <property type="match status" value="1"/>
</dbReference>
<evidence type="ECO:0008006" key="14">
    <source>
        <dbReference type="Google" id="ProtNLM"/>
    </source>
</evidence>
<dbReference type="PROSITE" id="PS50280">
    <property type="entry name" value="SET"/>
    <property type="match status" value="1"/>
</dbReference>
<dbReference type="HOGENOM" id="CLU_020840_11_2_1"/>
<dbReference type="GO" id="GO:0005694">
    <property type="term" value="C:chromosome"/>
    <property type="evidence" value="ECO:0007669"/>
    <property type="project" value="UniProtKB-SubCell"/>
</dbReference>
<evidence type="ECO:0000313" key="12">
    <source>
        <dbReference type="EMBL" id="KIW43821.1"/>
    </source>
</evidence>
<keyword evidence="3" id="KW-0489">Methyltransferase</keyword>
<dbReference type="GeneID" id="27356958"/>
<dbReference type="InterPro" id="IPR007728">
    <property type="entry name" value="Pre-SET_dom"/>
</dbReference>
<organism evidence="12 13">
    <name type="scientific">Exophiala oligosperma</name>
    <dbReference type="NCBI Taxonomy" id="215243"/>
    <lineage>
        <taxon>Eukaryota</taxon>
        <taxon>Fungi</taxon>
        <taxon>Dikarya</taxon>
        <taxon>Ascomycota</taxon>
        <taxon>Pezizomycotina</taxon>
        <taxon>Eurotiomycetes</taxon>
        <taxon>Chaetothyriomycetidae</taxon>
        <taxon>Chaetothyriales</taxon>
        <taxon>Herpotrichiellaceae</taxon>
        <taxon>Exophiala</taxon>
    </lineage>
</organism>
<feature type="domain" description="Pre-SET" evidence="10">
    <location>
        <begin position="201"/>
        <end position="285"/>
    </location>
</feature>